<keyword evidence="4" id="KW-1185">Reference proteome</keyword>
<dbReference type="InterPro" id="IPR053150">
    <property type="entry name" value="Teicoplanin_resist-assoc"/>
</dbReference>
<dbReference type="PANTHER" id="PTHR36834">
    <property type="entry name" value="MEMBRANE PROTEIN-RELATED"/>
    <property type="match status" value="1"/>
</dbReference>
<proteinExistence type="predicted"/>
<evidence type="ECO:0000256" key="1">
    <source>
        <dbReference type="SAM" id="Phobius"/>
    </source>
</evidence>
<feature type="transmembrane region" description="Helical" evidence="1">
    <location>
        <begin position="50"/>
        <end position="71"/>
    </location>
</feature>
<keyword evidence="1" id="KW-1133">Transmembrane helix</keyword>
<accession>A0ABT2M222</accession>
<evidence type="ECO:0000259" key="2">
    <source>
        <dbReference type="Pfam" id="PF04892"/>
    </source>
</evidence>
<organism evidence="3 4">
    <name type="scientific">Eubacterium album</name>
    <dbReference type="NCBI Taxonomy" id="2978477"/>
    <lineage>
        <taxon>Bacteria</taxon>
        <taxon>Bacillati</taxon>
        <taxon>Bacillota</taxon>
        <taxon>Clostridia</taxon>
        <taxon>Eubacteriales</taxon>
        <taxon>Eubacteriaceae</taxon>
        <taxon>Eubacterium</taxon>
    </lineage>
</organism>
<dbReference type="RefSeq" id="WP_260978927.1">
    <property type="nucleotide sequence ID" value="NZ_JAODBU010000011.1"/>
</dbReference>
<keyword evidence="1" id="KW-0472">Membrane</keyword>
<dbReference type="PANTHER" id="PTHR36834:SF1">
    <property type="entry name" value="INTEGRAL MEMBRANE PROTEIN"/>
    <property type="match status" value="1"/>
</dbReference>
<feature type="domain" description="VanZ-like" evidence="2">
    <location>
        <begin position="51"/>
        <end position="163"/>
    </location>
</feature>
<feature type="transmembrane region" description="Helical" evidence="1">
    <location>
        <begin position="91"/>
        <end position="112"/>
    </location>
</feature>
<evidence type="ECO:0000313" key="3">
    <source>
        <dbReference type="EMBL" id="MCT7399576.1"/>
    </source>
</evidence>
<dbReference type="Pfam" id="PF04892">
    <property type="entry name" value="VanZ"/>
    <property type="match status" value="1"/>
</dbReference>
<sequence>MKTHIITAISYMIMALIPAAVIYAAIILISTKLGKRKKVKKSKCIVEYLCLVYIWTILEITGIIGMQFNLQWFKESVGSIGFYLPSGRGEWMMLLLNIGLFVPLGALIPFVFKLSPLKIILGIMFFSIAIEVLQMFSGRFFEINDILANTLGGAIGYGVYAIVSKKQGKAFN</sequence>
<feature type="transmembrane region" description="Helical" evidence="1">
    <location>
        <begin position="119"/>
        <end position="140"/>
    </location>
</feature>
<evidence type="ECO:0000313" key="4">
    <source>
        <dbReference type="Proteomes" id="UP001431199"/>
    </source>
</evidence>
<keyword evidence="1" id="KW-0812">Transmembrane</keyword>
<gene>
    <name evidence="3" type="ORF">N5B56_10840</name>
</gene>
<feature type="transmembrane region" description="Helical" evidence="1">
    <location>
        <begin position="6"/>
        <end position="29"/>
    </location>
</feature>
<comment type="caution">
    <text evidence="3">The sequence shown here is derived from an EMBL/GenBank/DDBJ whole genome shotgun (WGS) entry which is preliminary data.</text>
</comment>
<reference evidence="3" key="1">
    <citation type="submission" date="2022-09" db="EMBL/GenBank/DDBJ databases">
        <title>Eubacterium sp. LFL-14 isolated from human feces.</title>
        <authorList>
            <person name="Liu F."/>
        </authorList>
    </citation>
    <scope>NUCLEOTIDE SEQUENCE</scope>
    <source>
        <strain evidence="3">LFL-14</strain>
    </source>
</reference>
<dbReference type="InterPro" id="IPR006976">
    <property type="entry name" value="VanZ-like"/>
</dbReference>
<protein>
    <submittedName>
        <fullName evidence="3">VanZ family protein</fullName>
    </submittedName>
</protein>
<dbReference type="EMBL" id="JAODBU010000011">
    <property type="protein sequence ID" value="MCT7399576.1"/>
    <property type="molecule type" value="Genomic_DNA"/>
</dbReference>
<name>A0ABT2M222_9FIRM</name>
<dbReference type="Proteomes" id="UP001431199">
    <property type="component" value="Unassembled WGS sequence"/>
</dbReference>
<feature type="transmembrane region" description="Helical" evidence="1">
    <location>
        <begin position="146"/>
        <end position="163"/>
    </location>
</feature>